<name>A0ABQ6QZP3_9BACT</name>
<evidence type="ECO:0000259" key="1">
    <source>
        <dbReference type="SMART" id="SM00471"/>
    </source>
</evidence>
<dbReference type="EMBL" id="BTTX01000006">
    <property type="protein sequence ID" value="GMU09507.1"/>
    <property type="molecule type" value="Genomic_DNA"/>
</dbReference>
<dbReference type="SMART" id="SM00471">
    <property type="entry name" value="HDc"/>
    <property type="match status" value="1"/>
</dbReference>
<evidence type="ECO:0000313" key="2">
    <source>
        <dbReference type="EMBL" id="GMU09507.1"/>
    </source>
</evidence>
<proteinExistence type="predicted"/>
<dbReference type="Gene3D" id="1.10.3210.10">
    <property type="entry name" value="Hypothetical protein af1432"/>
    <property type="match status" value="1"/>
</dbReference>
<dbReference type="Pfam" id="PF01966">
    <property type="entry name" value="HD"/>
    <property type="match status" value="1"/>
</dbReference>
<dbReference type="PANTHER" id="PTHR11373">
    <property type="entry name" value="DEOXYNUCLEOSIDE TRIPHOSPHATE TRIPHOSPHOHYDROLASE"/>
    <property type="match status" value="1"/>
</dbReference>
<dbReference type="Pfam" id="PF19276">
    <property type="entry name" value="HD_assoc_2"/>
    <property type="match status" value="1"/>
</dbReference>
<dbReference type="Proteomes" id="UP001342631">
    <property type="component" value="Unassembled WGS sequence"/>
</dbReference>
<dbReference type="InterPro" id="IPR006674">
    <property type="entry name" value="HD_domain"/>
</dbReference>
<gene>
    <name evidence="2" type="ORF">ASNO1_57610</name>
</gene>
<sequence>MGEQAPGKDDMRIRDPIHGVIPVSDPEKAVIDSRFYQRLRYVRQLGFGDLAFPGATHTRHAHSLGAMYVASRVFNAVASRSDLPDDVREHFCTAVRLAVLCHDLGHMPFSHASERIAPRRSLLRLPGWLDSVAEGEQATHEDYTAKLLLDSSLTDIIQKEFGPRGITPMAAVALITGAKPPKDPGFTHQGVDWTPLLRAIVSGELDADRMDYLLRDSFYTGVNYGRYDMDWIVSNLNPAVKDGRAVLALSRAAAFAFEDFLLSRYHMFVSVYLHHTSVNFDHMLRRYYEETPGEFEIPHDPEAFLLCDDAALWYTLRRSKNRWAERISRRQGFKLLAQFTERDTGYDLEVLNSALTSGGFEHYTVQSKGALSKYVGSSGGSGNPGLFILDVSTGRLTEVARYTPLYQRYSGAVRLTRLYVRPDQAERAREMMGRMLGQTTQS</sequence>
<feature type="domain" description="HD/PDEase" evidence="1">
    <location>
        <begin position="55"/>
        <end position="222"/>
    </location>
</feature>
<protein>
    <recommendedName>
        <fullName evidence="1">HD/PDEase domain-containing protein</fullName>
    </recommendedName>
</protein>
<dbReference type="InterPro" id="IPR050135">
    <property type="entry name" value="dGTPase-like"/>
</dbReference>
<reference evidence="2 3" key="1">
    <citation type="journal article" date="2024" name="Arch. Microbiol.">
        <title>Corallococcus caeni sp. nov., a novel myxobacterium isolated from activated sludge.</title>
        <authorList>
            <person name="Tomita S."/>
            <person name="Nakai R."/>
            <person name="Kuroda K."/>
            <person name="Kurashita H."/>
            <person name="Hatamoto M."/>
            <person name="Yamaguchi T."/>
            <person name="Narihiro T."/>
        </authorList>
    </citation>
    <scope>NUCLEOTIDE SEQUENCE [LARGE SCALE GENOMIC DNA]</scope>
    <source>
        <strain evidence="2 3">NO1</strain>
    </source>
</reference>
<dbReference type="InterPro" id="IPR045509">
    <property type="entry name" value="HD_assoc_2"/>
</dbReference>
<dbReference type="InterPro" id="IPR003607">
    <property type="entry name" value="HD/PDEase_dom"/>
</dbReference>
<dbReference type="PANTHER" id="PTHR11373:SF4">
    <property type="entry name" value="DEOXYNUCLEOSIDE TRIPHOSPHATE TRIPHOSPHOHYDROLASE SAMHD1"/>
    <property type="match status" value="1"/>
</dbReference>
<evidence type="ECO:0000313" key="3">
    <source>
        <dbReference type="Proteomes" id="UP001342631"/>
    </source>
</evidence>
<dbReference type="SUPFAM" id="SSF109604">
    <property type="entry name" value="HD-domain/PDEase-like"/>
    <property type="match status" value="1"/>
</dbReference>
<organism evidence="2 3">
    <name type="scientific">Corallococcus caeni</name>
    <dbReference type="NCBI Taxonomy" id="3082388"/>
    <lineage>
        <taxon>Bacteria</taxon>
        <taxon>Pseudomonadati</taxon>
        <taxon>Myxococcota</taxon>
        <taxon>Myxococcia</taxon>
        <taxon>Myxococcales</taxon>
        <taxon>Cystobacterineae</taxon>
        <taxon>Myxococcaceae</taxon>
        <taxon>Corallococcus</taxon>
    </lineage>
</organism>
<accession>A0ABQ6QZP3</accession>
<dbReference type="CDD" id="cd00077">
    <property type="entry name" value="HDc"/>
    <property type="match status" value="1"/>
</dbReference>
<comment type="caution">
    <text evidence="2">The sequence shown here is derived from an EMBL/GenBank/DDBJ whole genome shotgun (WGS) entry which is preliminary data.</text>
</comment>
<keyword evidence="3" id="KW-1185">Reference proteome</keyword>